<feature type="compositionally biased region" description="Basic and acidic residues" evidence="2">
    <location>
        <begin position="27"/>
        <end position="41"/>
    </location>
</feature>
<sequence length="467" mass="46998">MPRRHRPLPLLLCALLATACGSGPAADGDREEGAEQVRDHPSAPVPEGTGSRTAGDVNGDGYPDLVFAAGMDTERLTDTADRVIVVYGSARGLDPATRTVLDPGPVRAVAVPGTGGDGTRGEAADLDGDGFADIPLVHHPEGEDGPAVHAVYRGGPTGPGADPVPLALPEDGMSPSGWPPAAVGDFDADGAADLALVREDGTGGQEEITVLYGPIGPDGAPARTGSRPFPSWIGSLVAGPAGTGGSPLLVQHSSDGEQTSNTLLLTGPGDPAGWAQADTVGGSMAAFGDLDGDGAADLVVGDDGNRNNEPGYETEPPEIHHRLNLYPGPLTADPGDPVGLDLPGEATAAYGGTRALALCDTDGDGTREAAVGRAGHGVDTVHWADGALRVADTPPLVRSGPEEGPLAGGSGTEHVAGLEGCADHDANGSDELLLSYSPGPRSPSPARWWVTDGREDLASFDSAAFGD</sequence>
<dbReference type="InterPro" id="IPR013517">
    <property type="entry name" value="FG-GAP"/>
</dbReference>
<feature type="chain" id="PRO_5045148087" evidence="3">
    <location>
        <begin position="26"/>
        <end position="467"/>
    </location>
</feature>
<dbReference type="InterPro" id="IPR028994">
    <property type="entry name" value="Integrin_alpha_N"/>
</dbReference>
<feature type="signal peptide" evidence="3">
    <location>
        <begin position="1"/>
        <end position="25"/>
    </location>
</feature>
<dbReference type="PANTHER" id="PTHR13412">
    <property type="entry name" value="T-CELL IMMUNOMODULATORY PROTEIN HOMOLOG"/>
    <property type="match status" value="1"/>
</dbReference>
<dbReference type="Pfam" id="PF01839">
    <property type="entry name" value="FG-GAP"/>
    <property type="match status" value="1"/>
</dbReference>
<evidence type="ECO:0000256" key="2">
    <source>
        <dbReference type="SAM" id="MobiDB-lite"/>
    </source>
</evidence>
<evidence type="ECO:0000256" key="3">
    <source>
        <dbReference type="SAM" id="SignalP"/>
    </source>
</evidence>
<accession>A0ABX8BFZ5</accession>
<organism evidence="4 5">
    <name type="scientific">Nocardiopsis changdeensis</name>
    <dbReference type="NCBI Taxonomy" id="2831969"/>
    <lineage>
        <taxon>Bacteria</taxon>
        <taxon>Bacillati</taxon>
        <taxon>Actinomycetota</taxon>
        <taxon>Actinomycetes</taxon>
        <taxon>Streptosporangiales</taxon>
        <taxon>Nocardiopsidaceae</taxon>
        <taxon>Nocardiopsis</taxon>
    </lineage>
</organism>
<evidence type="ECO:0000313" key="4">
    <source>
        <dbReference type="EMBL" id="QUX20264.1"/>
    </source>
</evidence>
<dbReference type="Gene3D" id="2.130.10.130">
    <property type="entry name" value="Integrin alpha, N-terminal"/>
    <property type="match status" value="3"/>
</dbReference>
<dbReference type="PANTHER" id="PTHR13412:SF0">
    <property type="entry name" value="T-CELL IMMUNOMODULATORY PROTEIN"/>
    <property type="match status" value="1"/>
</dbReference>
<keyword evidence="5" id="KW-1185">Reference proteome</keyword>
<proteinExistence type="predicted"/>
<dbReference type="Proteomes" id="UP000676079">
    <property type="component" value="Chromosome"/>
</dbReference>
<gene>
    <name evidence="4" type="ORF">KGD84_17175</name>
</gene>
<name>A0ABX8BFZ5_9ACTN</name>
<feature type="region of interest" description="Disordered" evidence="2">
    <location>
        <begin position="22"/>
        <end position="59"/>
    </location>
</feature>
<dbReference type="InterPro" id="IPR024881">
    <property type="entry name" value="Tip"/>
</dbReference>
<reference evidence="4 5" key="1">
    <citation type="submission" date="2021-05" db="EMBL/GenBank/DDBJ databases">
        <title>Direct Submission.</title>
        <authorList>
            <person name="Li K."/>
            <person name="Gao J."/>
        </authorList>
    </citation>
    <scope>NUCLEOTIDE SEQUENCE [LARGE SCALE GENOMIC DNA]</scope>
    <source>
        <strain evidence="4 5">Mg02</strain>
    </source>
</reference>
<protein>
    <submittedName>
        <fullName evidence="4">VCBS repeat-containing protein</fullName>
    </submittedName>
</protein>
<dbReference type="PROSITE" id="PS51257">
    <property type="entry name" value="PROKAR_LIPOPROTEIN"/>
    <property type="match status" value="1"/>
</dbReference>
<evidence type="ECO:0000256" key="1">
    <source>
        <dbReference type="ARBA" id="ARBA00022729"/>
    </source>
</evidence>
<dbReference type="RefSeq" id="WP_220561459.1">
    <property type="nucleotide sequence ID" value="NZ_CP074133.1"/>
</dbReference>
<dbReference type="EMBL" id="CP074133">
    <property type="protein sequence ID" value="QUX20264.1"/>
    <property type="molecule type" value="Genomic_DNA"/>
</dbReference>
<dbReference type="SUPFAM" id="SSF69318">
    <property type="entry name" value="Integrin alpha N-terminal domain"/>
    <property type="match status" value="2"/>
</dbReference>
<keyword evidence="1 3" id="KW-0732">Signal</keyword>
<feature type="region of interest" description="Disordered" evidence="2">
    <location>
        <begin position="422"/>
        <end position="448"/>
    </location>
</feature>
<evidence type="ECO:0000313" key="5">
    <source>
        <dbReference type="Proteomes" id="UP000676079"/>
    </source>
</evidence>